<keyword evidence="3" id="KW-1185">Reference proteome</keyword>
<dbReference type="SMART" id="SM00256">
    <property type="entry name" value="FBOX"/>
    <property type="match status" value="1"/>
</dbReference>
<proteinExistence type="predicted"/>
<dbReference type="AlphaFoldDB" id="A0A9P7CZN6"/>
<feature type="domain" description="F-box" evidence="1">
    <location>
        <begin position="5"/>
        <end position="51"/>
    </location>
</feature>
<dbReference type="OrthoDB" id="3256413at2759"/>
<accession>A0A9P7CZN6</accession>
<dbReference type="Gene3D" id="1.20.1280.50">
    <property type="match status" value="1"/>
</dbReference>
<dbReference type="Proteomes" id="UP000714275">
    <property type="component" value="Unassembled WGS sequence"/>
</dbReference>
<protein>
    <recommendedName>
        <fullName evidence="1">F-box domain-containing protein</fullName>
    </recommendedName>
</protein>
<evidence type="ECO:0000313" key="2">
    <source>
        <dbReference type="EMBL" id="KAG1773365.1"/>
    </source>
</evidence>
<dbReference type="InterPro" id="IPR036047">
    <property type="entry name" value="F-box-like_dom_sf"/>
</dbReference>
<name>A0A9P7CZN6_9AGAM</name>
<dbReference type="EMBL" id="JABBWD010000048">
    <property type="protein sequence ID" value="KAG1773365.1"/>
    <property type="molecule type" value="Genomic_DNA"/>
</dbReference>
<dbReference type="PROSITE" id="PS50181">
    <property type="entry name" value="FBOX"/>
    <property type="match status" value="1"/>
</dbReference>
<dbReference type="Pfam" id="PF12937">
    <property type="entry name" value="F-box-like"/>
    <property type="match status" value="1"/>
</dbReference>
<dbReference type="SUPFAM" id="SSF81383">
    <property type="entry name" value="F-box domain"/>
    <property type="match status" value="1"/>
</dbReference>
<sequence length="527" mass="60653">MCHITITLVQLPPELLYLILSPLDAYDLVRARQTCKALKAMIDNSEMLQYVIDLSYFQMIPMGTSEIDMPPVIRRKRLRQHDAAWQRIEYKQKCTLPSTMLGPIFEFSGGIYGSAGEDYIHFTRLPSATDSNDLHCWSHPVDATTSVDFTFCAAQDLLVVVAYSPDPQTHAYDIHLRSLTTNDVHTDAAQPILKALDKDIMDREIIQPTGHVDIQIMGNYISMLLWNIVMVGDYMQMWDWKSKNGYQFVLWFHNGINDCSFIAEDKFLVLDSRGTMEIYYVADKSKPPQCTAKLSLPSLMSHVAYTEAFTGENIIPGSMLPYSRKSYQPTCSFHPSTNDQLIAIHVSVTGTMYENTIDFHRYSFFVLRSAILELESLFAKTHGQPTFNGPKLLWSTWGPQHTTWFRVQRNEDWQSSLYGFRVVEPINDPPEVSREPRRLRIRDFNPHIARNYHAQDKSDWRGRLVEGELTSTISCPFTEPLGSALPYREIVSEELFDVDDTLMDESRILLLKKDEFDELRKIDVLVF</sequence>
<reference evidence="2" key="1">
    <citation type="journal article" date="2020" name="New Phytol.">
        <title>Comparative genomics reveals dynamic genome evolution in host specialist ectomycorrhizal fungi.</title>
        <authorList>
            <person name="Lofgren L.A."/>
            <person name="Nguyen N.H."/>
            <person name="Vilgalys R."/>
            <person name="Ruytinx J."/>
            <person name="Liao H.L."/>
            <person name="Branco S."/>
            <person name="Kuo A."/>
            <person name="LaButti K."/>
            <person name="Lipzen A."/>
            <person name="Andreopoulos W."/>
            <person name="Pangilinan J."/>
            <person name="Riley R."/>
            <person name="Hundley H."/>
            <person name="Na H."/>
            <person name="Barry K."/>
            <person name="Grigoriev I.V."/>
            <person name="Stajich J.E."/>
            <person name="Kennedy P.G."/>
        </authorList>
    </citation>
    <scope>NUCLEOTIDE SEQUENCE</scope>
    <source>
        <strain evidence="2">DOB743</strain>
    </source>
</reference>
<comment type="caution">
    <text evidence="2">The sequence shown here is derived from an EMBL/GenBank/DDBJ whole genome shotgun (WGS) entry which is preliminary data.</text>
</comment>
<evidence type="ECO:0000313" key="3">
    <source>
        <dbReference type="Proteomes" id="UP000714275"/>
    </source>
</evidence>
<gene>
    <name evidence="2" type="ORF">EV702DRAFT_1130472</name>
</gene>
<dbReference type="InterPro" id="IPR001810">
    <property type="entry name" value="F-box_dom"/>
</dbReference>
<organism evidence="2 3">
    <name type="scientific">Suillus placidus</name>
    <dbReference type="NCBI Taxonomy" id="48579"/>
    <lineage>
        <taxon>Eukaryota</taxon>
        <taxon>Fungi</taxon>
        <taxon>Dikarya</taxon>
        <taxon>Basidiomycota</taxon>
        <taxon>Agaricomycotina</taxon>
        <taxon>Agaricomycetes</taxon>
        <taxon>Agaricomycetidae</taxon>
        <taxon>Boletales</taxon>
        <taxon>Suillineae</taxon>
        <taxon>Suillaceae</taxon>
        <taxon>Suillus</taxon>
    </lineage>
</organism>
<evidence type="ECO:0000259" key="1">
    <source>
        <dbReference type="PROSITE" id="PS50181"/>
    </source>
</evidence>